<proteinExistence type="predicted"/>
<organism evidence="1 2">
    <name type="scientific">Myxococcus fulvus (strain ATCC BAA-855 / HW-1)</name>
    <dbReference type="NCBI Taxonomy" id="483219"/>
    <lineage>
        <taxon>Bacteria</taxon>
        <taxon>Pseudomonadati</taxon>
        <taxon>Myxococcota</taxon>
        <taxon>Myxococcia</taxon>
        <taxon>Myxococcales</taxon>
        <taxon>Cystobacterineae</taxon>
        <taxon>Myxococcaceae</taxon>
        <taxon>Myxococcus</taxon>
    </lineage>
</organism>
<dbReference type="STRING" id="483219.LILAB_05960"/>
<dbReference type="KEGG" id="mfu:LILAB_05960"/>
<dbReference type="HOGENOM" id="CLU_407003_0_0_7"/>
<dbReference type="AlphaFoldDB" id="F8C7B5"/>
<protein>
    <submittedName>
        <fullName evidence="1">Uncharacterized protein</fullName>
    </submittedName>
</protein>
<evidence type="ECO:0000313" key="1">
    <source>
        <dbReference type="EMBL" id="AEI63113.1"/>
    </source>
</evidence>
<reference evidence="1 2" key="1">
    <citation type="journal article" date="2011" name="J. Bacteriol.">
        <title>Genome sequence of the halotolerant marine bacterium Myxococcus fulvus HW-1.</title>
        <authorList>
            <person name="Li Z.F."/>
            <person name="Li X."/>
            <person name="Liu H."/>
            <person name="Liu X."/>
            <person name="Han K."/>
            <person name="Wu Z.H."/>
            <person name="Hu W."/>
            <person name="Li F.F."/>
            <person name="Li Y.Z."/>
        </authorList>
    </citation>
    <scope>NUCLEOTIDE SEQUENCE [LARGE SCALE GENOMIC DNA]</scope>
    <source>
        <strain evidence="2">ATCC BAA-855 / HW-1</strain>
    </source>
</reference>
<dbReference type="EMBL" id="CP002830">
    <property type="protein sequence ID" value="AEI63113.1"/>
    <property type="molecule type" value="Genomic_DNA"/>
</dbReference>
<dbReference type="Proteomes" id="UP000000488">
    <property type="component" value="Chromosome"/>
</dbReference>
<accession>F8C7B5</accession>
<dbReference type="eggNOG" id="ENOG5032F29">
    <property type="taxonomic scope" value="Bacteria"/>
</dbReference>
<gene>
    <name evidence="1" type="ordered locus">LILAB_05960</name>
</gene>
<evidence type="ECO:0000313" key="2">
    <source>
        <dbReference type="Proteomes" id="UP000000488"/>
    </source>
</evidence>
<name>F8C7B5_MYXFH</name>
<sequence length="688" mass="72761">MAGALPAQAAPYEVEPESVDARELLALAEEGAISGETLSALLALRRTGVDLSVASRASLYGLPGLTYSDVDGLLRARGTAAAAGGRLARGLTEAASRRLAPFLDARPPGRLSGDARLMMAFAASDGLLPPLALQVRAGGLAGLRVGLLTALARRTLGPLRRDARQRGFVVDGPGAAVQLPKLYMQWTGERASLLAGTYRLGFGQRLTLDTTSLPSPDGFLPDDGVRPPAGLERACLVGGDGCEPEARLSDVTPDFRWDEAFRGVAGTVRGPLGAGAALALTGFASYQSRSLARSAVLDRGACPSSRPGARGACKAPDVWVPLSGGRWEKLTARTLPGVFREVAGGGNATLSFSSRGHVGLTGWGARPVWREATLDFQPSARYPAGGAFGALGLDAAWGRGAVDLFFEGTRSFDAAPGGGGDFGMIQRTVLSGASRELEVSLRYYGRGFANPYSGAPSGPDALEGLRVRNELGARLRYLHREEGAWRLRGQVDAWTLPADGAVAGSAGTLHARTSVRGDLRAWAWLQPSLQVELRDSGVGGVGACADDVLTEQEAADLCASARYGVTARLRSDLMEGLTVALQYGHARVRAPESEGLRSDAQAVLDVRAQPSASLKLHGRLMWKDQDLSDRSRLQQELRAAVEVAWRVSSAVSAQGRYAWVLDLKDARVARVPPDPPRHLFHLELETRF</sequence>